<dbReference type="PANTHER" id="PTHR45008:SF1">
    <property type="entry name" value="PTS SYSTEM GLUCOSE-SPECIFIC EIIA COMPONENT"/>
    <property type="match status" value="1"/>
</dbReference>
<dbReference type="InterPro" id="IPR050890">
    <property type="entry name" value="PTS_EIIA_component"/>
</dbReference>
<dbReference type="GO" id="GO:0009401">
    <property type="term" value="P:phosphoenolpyruvate-dependent sugar phosphotransferase system"/>
    <property type="evidence" value="ECO:0007669"/>
    <property type="project" value="UniProtKB-KW"/>
</dbReference>
<dbReference type="Pfam" id="PF00358">
    <property type="entry name" value="PTS_EIIA_1"/>
    <property type="match status" value="1"/>
</dbReference>
<dbReference type="SUPFAM" id="SSF51261">
    <property type="entry name" value="Duplicated hybrid motif"/>
    <property type="match status" value="1"/>
</dbReference>
<evidence type="ECO:0000313" key="9">
    <source>
        <dbReference type="Proteomes" id="UP000014257"/>
    </source>
</evidence>
<dbReference type="Gene3D" id="2.70.70.10">
    <property type="entry name" value="Glucose Permease (Domain IIA)"/>
    <property type="match status" value="1"/>
</dbReference>
<dbReference type="NCBIfam" id="TIGR00830">
    <property type="entry name" value="PTBA"/>
    <property type="match status" value="1"/>
</dbReference>
<keyword evidence="6" id="KW-0418">Kinase</keyword>
<keyword evidence="3" id="KW-0762">Sugar transport</keyword>
<evidence type="ECO:0000256" key="2">
    <source>
        <dbReference type="ARBA" id="ARBA00022448"/>
    </source>
</evidence>
<comment type="subcellular location">
    <subcellularLocation>
        <location evidence="1">Cytoplasm</location>
    </subcellularLocation>
</comment>
<dbReference type="GO" id="GO:0016301">
    <property type="term" value="F:kinase activity"/>
    <property type="evidence" value="ECO:0007669"/>
    <property type="project" value="UniProtKB-KW"/>
</dbReference>
<sequence>MFKFFKKNPIWASNSILAPSDGTAVPINTIEDPVFSQGAMGIGVAVNPSSDNVYAPVSGNVTMVAATKHGIGISTAEGRDILIHMGVDTVELKGKPFKVLVNSGDEVKAGEKIAVMNRQEVEANGKLSTIIVVETNSAERKDKLNLVKTGTVKHGTDLAKFSY</sequence>
<evidence type="ECO:0000259" key="7">
    <source>
        <dbReference type="PROSITE" id="PS51093"/>
    </source>
</evidence>
<reference evidence="8 9" key="1">
    <citation type="journal article" date="2013" name="PLoS ONE">
        <title>Lactobacillus paracasei comparative genomics: towards species pan-genome definition and exploitation of diversity.</title>
        <authorList>
            <person name="Smokvina T."/>
            <person name="Wels M."/>
            <person name="Polka J."/>
            <person name="Chervaux C."/>
            <person name="Brisse S."/>
            <person name="Boekhorst J."/>
            <person name="van Hylckama Vlieg J.E."/>
            <person name="Siezen R.J."/>
        </authorList>
    </citation>
    <scope>NUCLEOTIDE SEQUENCE [LARGE SCALE GENOMIC DNA]</scope>
    <source>
        <strain evidence="8 9">Lpp22</strain>
    </source>
</reference>
<protein>
    <submittedName>
        <fullName evidence="8">PTS system EIIA compoment</fullName>
    </submittedName>
</protein>
<dbReference type="GO" id="GO:0005737">
    <property type="term" value="C:cytoplasm"/>
    <property type="evidence" value="ECO:0007669"/>
    <property type="project" value="UniProtKB-SubCell"/>
</dbReference>
<name>A0A8E0M5A1_LACPA</name>
<dbReference type="Proteomes" id="UP000014257">
    <property type="component" value="Unassembled WGS sequence"/>
</dbReference>
<keyword evidence="5" id="KW-0598">Phosphotransferase system</keyword>
<evidence type="ECO:0000256" key="5">
    <source>
        <dbReference type="ARBA" id="ARBA00022683"/>
    </source>
</evidence>
<comment type="caution">
    <text evidence="8">The sequence shown here is derived from an EMBL/GenBank/DDBJ whole genome shotgun (WGS) entry which is preliminary data.</text>
</comment>
<accession>A0A8E0M5A1</accession>
<gene>
    <name evidence="8" type="ORF">Lpp22_1849</name>
</gene>
<evidence type="ECO:0000256" key="6">
    <source>
        <dbReference type="ARBA" id="ARBA00022777"/>
    </source>
</evidence>
<evidence type="ECO:0000256" key="4">
    <source>
        <dbReference type="ARBA" id="ARBA00022679"/>
    </source>
</evidence>
<feature type="domain" description="PTS EIIA type-1" evidence="7">
    <location>
        <begin position="32"/>
        <end position="136"/>
    </location>
</feature>
<keyword evidence="4" id="KW-0808">Transferase</keyword>
<dbReference type="InterPro" id="IPR001127">
    <property type="entry name" value="PTS_EIIA_1_perm"/>
</dbReference>
<dbReference type="AlphaFoldDB" id="A0A8E0M5A1"/>
<dbReference type="PANTHER" id="PTHR45008">
    <property type="entry name" value="PTS SYSTEM GLUCOSE-SPECIFIC EIIA COMPONENT"/>
    <property type="match status" value="1"/>
</dbReference>
<dbReference type="PROSITE" id="PS00371">
    <property type="entry name" value="PTS_EIIA_TYPE_1_HIS"/>
    <property type="match status" value="1"/>
</dbReference>
<organism evidence="8 9">
    <name type="scientific">Lacticaseibacillus paracasei subsp. paracasei Lpp22</name>
    <dbReference type="NCBI Taxonomy" id="1256221"/>
    <lineage>
        <taxon>Bacteria</taxon>
        <taxon>Bacillati</taxon>
        <taxon>Bacillota</taxon>
        <taxon>Bacilli</taxon>
        <taxon>Lactobacillales</taxon>
        <taxon>Lactobacillaceae</taxon>
        <taxon>Lacticaseibacillus</taxon>
    </lineage>
</organism>
<evidence type="ECO:0000256" key="3">
    <source>
        <dbReference type="ARBA" id="ARBA00022597"/>
    </source>
</evidence>
<evidence type="ECO:0000313" key="8">
    <source>
        <dbReference type="EMBL" id="EPC27530.1"/>
    </source>
</evidence>
<evidence type="ECO:0000256" key="1">
    <source>
        <dbReference type="ARBA" id="ARBA00004496"/>
    </source>
</evidence>
<dbReference type="PROSITE" id="PS51093">
    <property type="entry name" value="PTS_EIIA_TYPE_1"/>
    <property type="match status" value="1"/>
</dbReference>
<keyword evidence="2" id="KW-0813">Transport</keyword>
<dbReference type="InterPro" id="IPR011055">
    <property type="entry name" value="Dup_hybrid_motif"/>
</dbReference>
<proteinExistence type="predicted"/>
<dbReference type="EMBL" id="ANMI01000154">
    <property type="protein sequence ID" value="EPC27530.1"/>
    <property type="molecule type" value="Genomic_DNA"/>
</dbReference>